<keyword evidence="4 6" id="KW-0464">Manganese</keyword>
<dbReference type="EC" id="5.4.2.7" evidence="6 7"/>
<dbReference type="GO" id="GO:0008973">
    <property type="term" value="F:phosphopentomutase activity"/>
    <property type="evidence" value="ECO:0007669"/>
    <property type="project" value="UniProtKB-UniRule"/>
</dbReference>
<dbReference type="SUPFAM" id="SSF53649">
    <property type="entry name" value="Alkaline phosphatase-like"/>
    <property type="match status" value="1"/>
</dbReference>
<keyword evidence="2 6" id="KW-0963">Cytoplasm</keyword>
<evidence type="ECO:0000256" key="3">
    <source>
        <dbReference type="ARBA" id="ARBA00022723"/>
    </source>
</evidence>
<dbReference type="EMBL" id="AP026866">
    <property type="protein sequence ID" value="BDS08935.1"/>
    <property type="molecule type" value="Genomic_DNA"/>
</dbReference>
<keyword evidence="5 6" id="KW-0413">Isomerase</keyword>
<dbReference type="HAMAP" id="MF_00740">
    <property type="entry name" value="Phosphopentomut"/>
    <property type="match status" value="1"/>
</dbReference>
<evidence type="ECO:0000256" key="5">
    <source>
        <dbReference type="ARBA" id="ARBA00023235"/>
    </source>
</evidence>
<dbReference type="GO" id="GO:0043094">
    <property type="term" value="P:metabolic compound salvage"/>
    <property type="evidence" value="ECO:0007669"/>
    <property type="project" value="UniProtKB-UniRule"/>
</dbReference>
<name>A0AAT9FSC7_9BACT</name>
<evidence type="ECO:0000256" key="2">
    <source>
        <dbReference type="ARBA" id="ARBA00022490"/>
    </source>
</evidence>
<dbReference type="NCBIfam" id="TIGR01696">
    <property type="entry name" value="deoB"/>
    <property type="match status" value="1"/>
</dbReference>
<dbReference type="InterPro" id="IPR017850">
    <property type="entry name" value="Alkaline_phosphatase_core_sf"/>
</dbReference>
<dbReference type="CDD" id="cd16009">
    <property type="entry name" value="PPM"/>
    <property type="match status" value="1"/>
</dbReference>
<comment type="function">
    <text evidence="6">Isomerase that catalyzes the conversion of deoxy-ribose 1-phosphate (dRib-1-P) and ribose 1-phosphate (Rib-1-P) to deoxy-ribose 5-phosphate (dRib-5-P) and ribose 5-phosphate (Rib-5-P), respectively.</text>
</comment>
<proteinExistence type="inferred from homology"/>
<dbReference type="PIRSF" id="PIRSF001491">
    <property type="entry name" value="Ppentomutase"/>
    <property type="match status" value="1"/>
</dbReference>
<dbReference type="GO" id="GO:0006018">
    <property type="term" value="P:2-deoxyribose 1-phosphate catabolic process"/>
    <property type="evidence" value="ECO:0007669"/>
    <property type="project" value="UniProtKB-UniRule"/>
</dbReference>
<dbReference type="GO" id="GO:0009117">
    <property type="term" value="P:nucleotide metabolic process"/>
    <property type="evidence" value="ECO:0007669"/>
    <property type="project" value="UniProtKB-UniRule"/>
</dbReference>
<feature type="binding site" evidence="6">
    <location>
        <position position="340"/>
    </location>
    <ligand>
        <name>Mn(2+)</name>
        <dbReference type="ChEBI" id="CHEBI:29035"/>
        <label>1</label>
    </ligand>
</feature>
<feature type="binding site" evidence="6">
    <location>
        <position position="304"/>
    </location>
    <ligand>
        <name>Mn(2+)</name>
        <dbReference type="ChEBI" id="CHEBI:29035"/>
        <label>2</label>
    </ligand>
</feature>
<comment type="similarity">
    <text evidence="1 6">Belongs to the phosphopentomutase family.</text>
</comment>
<dbReference type="GO" id="GO:0005829">
    <property type="term" value="C:cytosol"/>
    <property type="evidence" value="ECO:0007669"/>
    <property type="project" value="TreeGrafter"/>
</dbReference>
<comment type="catalytic activity">
    <reaction evidence="6">
        <text>2-deoxy-alpha-D-ribose 1-phosphate = 2-deoxy-D-ribose 5-phosphate</text>
        <dbReference type="Rhea" id="RHEA:27658"/>
        <dbReference type="ChEBI" id="CHEBI:57259"/>
        <dbReference type="ChEBI" id="CHEBI:62877"/>
        <dbReference type="EC" id="5.4.2.7"/>
    </reaction>
</comment>
<feature type="binding site" evidence="6">
    <location>
        <position position="12"/>
    </location>
    <ligand>
        <name>Mn(2+)</name>
        <dbReference type="ChEBI" id="CHEBI:29035"/>
        <label>1</label>
    </ligand>
</feature>
<evidence type="ECO:0000256" key="6">
    <source>
        <dbReference type="HAMAP-Rule" id="MF_00740"/>
    </source>
</evidence>
<gene>
    <name evidence="6 9" type="primary">deoB</name>
    <name evidence="9" type="ORF">NT6N_39750</name>
</gene>
<comment type="subcellular location">
    <subcellularLocation>
        <location evidence="6">Cytoplasm</location>
    </subcellularLocation>
</comment>
<dbReference type="Gene3D" id="3.30.70.1250">
    <property type="entry name" value="Phosphopentomutase"/>
    <property type="match status" value="1"/>
</dbReference>
<dbReference type="PANTHER" id="PTHR21110">
    <property type="entry name" value="PHOSPHOPENTOMUTASE"/>
    <property type="match status" value="1"/>
</dbReference>
<evidence type="ECO:0000256" key="1">
    <source>
        <dbReference type="ARBA" id="ARBA00010373"/>
    </source>
</evidence>
<evidence type="ECO:0000256" key="7">
    <source>
        <dbReference type="NCBIfam" id="TIGR01696"/>
    </source>
</evidence>
<dbReference type="Pfam" id="PF01676">
    <property type="entry name" value="Metalloenzyme"/>
    <property type="match status" value="1"/>
</dbReference>
<comment type="cofactor">
    <cofactor evidence="6">
        <name>Mn(2+)</name>
        <dbReference type="ChEBI" id="CHEBI:29035"/>
    </cofactor>
    <text evidence="6">Binds 2 manganese ions.</text>
</comment>
<sequence length="403" mass="44406">MKTQRVILLVLDSFGIGSAPDAAYFGDDGADTLGHIAKQFQDNGSTLALPNMSSLGLLHAYHTSTGTYPAGMQPTEKLIGSHACASEISSGKDTPSGHWEMTGVPALWGWGYFPNLPNCFPKDLLDQLHQQADLPGSLGHCHASGTDIIARLGEEHMRTGKPIFYTSADSVFQIACHEKTFGLEKLYQLCEIARDLLDELEIGRVIARPFIGDCSENFQRTGNRHDYAIPPPELTVLQKLTDSGGTVIGIGKIGDIFAHTGMSEEVRASGHPELWKETLSAIDRAPERSIIMTNFVDFDAIYGHRRDPEGYGKALEEFDRQLPTLFESMHDSDLLILTADHGNDPTWKGTDHTRENVPILLYQKGLKPTDLCKRETFADIAQTISQIFDLSPFEHGTPLIPEF</sequence>
<dbReference type="AlphaFoldDB" id="A0AAT9FSC7"/>
<organism evidence="9">
    <name type="scientific">Oceaniferula spumae</name>
    <dbReference type="NCBI Taxonomy" id="2979115"/>
    <lineage>
        <taxon>Bacteria</taxon>
        <taxon>Pseudomonadati</taxon>
        <taxon>Verrucomicrobiota</taxon>
        <taxon>Verrucomicrobiia</taxon>
        <taxon>Verrucomicrobiales</taxon>
        <taxon>Verrucomicrobiaceae</taxon>
        <taxon>Oceaniferula</taxon>
    </lineage>
</organism>
<dbReference type="NCBIfam" id="NF003766">
    <property type="entry name" value="PRK05362.1"/>
    <property type="match status" value="1"/>
</dbReference>
<evidence type="ECO:0000313" key="9">
    <source>
        <dbReference type="EMBL" id="BDS08935.1"/>
    </source>
</evidence>
<dbReference type="SUPFAM" id="SSF143856">
    <property type="entry name" value="DeoB insert domain-like"/>
    <property type="match status" value="1"/>
</dbReference>
<comment type="pathway">
    <text evidence="6">Carbohydrate degradation; 2-deoxy-D-ribose 1-phosphate degradation; D-glyceraldehyde 3-phosphate and acetaldehyde from 2-deoxy-alpha-D-ribose 1-phosphate: step 1/2.</text>
</comment>
<keyword evidence="3 6" id="KW-0479">Metal-binding</keyword>
<feature type="domain" description="Metalloenzyme" evidence="8">
    <location>
        <begin position="4"/>
        <end position="391"/>
    </location>
</feature>
<dbReference type="InterPro" id="IPR006124">
    <property type="entry name" value="Metalloenzyme"/>
</dbReference>
<dbReference type="InterPro" id="IPR010045">
    <property type="entry name" value="DeoB"/>
</dbReference>
<dbReference type="InterPro" id="IPR024052">
    <property type="entry name" value="Phosphopentomutase_DeoB_cap_sf"/>
</dbReference>
<evidence type="ECO:0000256" key="4">
    <source>
        <dbReference type="ARBA" id="ARBA00023211"/>
    </source>
</evidence>
<feature type="binding site" evidence="6">
    <location>
        <position position="299"/>
    </location>
    <ligand>
        <name>Mn(2+)</name>
        <dbReference type="ChEBI" id="CHEBI:29035"/>
        <label>2</label>
    </ligand>
</feature>
<dbReference type="PANTHER" id="PTHR21110:SF0">
    <property type="entry name" value="PHOSPHOPENTOMUTASE"/>
    <property type="match status" value="1"/>
</dbReference>
<reference evidence="9" key="1">
    <citation type="submission" date="2024-07" db="EMBL/GenBank/DDBJ databases">
        <title>Complete genome sequence of Verrucomicrobiaceae bacterium NT6N.</title>
        <authorList>
            <person name="Huang C."/>
            <person name="Takami H."/>
            <person name="Hamasaki K."/>
        </authorList>
    </citation>
    <scope>NUCLEOTIDE SEQUENCE</scope>
    <source>
        <strain evidence="9">NT6N</strain>
    </source>
</reference>
<dbReference type="KEGG" id="osu:NT6N_39750"/>
<feature type="binding site" evidence="6">
    <location>
        <position position="352"/>
    </location>
    <ligand>
        <name>Mn(2+)</name>
        <dbReference type="ChEBI" id="CHEBI:29035"/>
        <label>2</label>
    </ligand>
</feature>
<protein>
    <recommendedName>
        <fullName evidence="6 7">Phosphopentomutase</fullName>
        <ecNumber evidence="6 7">5.4.2.7</ecNumber>
    </recommendedName>
    <alternativeName>
        <fullName evidence="6">Phosphodeoxyribomutase</fullName>
    </alternativeName>
</protein>
<accession>A0AAT9FSC7</accession>
<dbReference type="GO" id="GO:0000287">
    <property type="term" value="F:magnesium ion binding"/>
    <property type="evidence" value="ECO:0007669"/>
    <property type="project" value="UniProtKB-UniRule"/>
</dbReference>
<evidence type="ECO:0000259" key="8">
    <source>
        <dbReference type="Pfam" id="PF01676"/>
    </source>
</evidence>
<feature type="binding site" evidence="6">
    <location>
        <position position="341"/>
    </location>
    <ligand>
        <name>Mn(2+)</name>
        <dbReference type="ChEBI" id="CHEBI:29035"/>
        <label>1</label>
    </ligand>
</feature>
<dbReference type="Gene3D" id="3.40.720.10">
    <property type="entry name" value="Alkaline Phosphatase, subunit A"/>
    <property type="match status" value="1"/>
</dbReference>
<dbReference type="FunFam" id="3.30.70.1250:FF:000001">
    <property type="entry name" value="Phosphopentomutase"/>
    <property type="match status" value="1"/>
</dbReference>
<comment type="catalytic activity">
    <reaction evidence="6">
        <text>alpha-D-ribose 1-phosphate = D-ribose 5-phosphate</text>
        <dbReference type="Rhea" id="RHEA:18793"/>
        <dbReference type="ChEBI" id="CHEBI:57720"/>
        <dbReference type="ChEBI" id="CHEBI:78346"/>
        <dbReference type="EC" id="5.4.2.7"/>
    </reaction>
</comment>
<dbReference type="GO" id="GO:0030145">
    <property type="term" value="F:manganese ion binding"/>
    <property type="evidence" value="ECO:0007669"/>
    <property type="project" value="UniProtKB-UniRule"/>
</dbReference>